<dbReference type="GO" id="GO:0003729">
    <property type="term" value="F:mRNA binding"/>
    <property type="evidence" value="ECO:0007669"/>
    <property type="project" value="TreeGrafter"/>
</dbReference>
<sequence>MVVKQFLQQRGLNEVFSGGISSYSLTIMCVSFLQLHPRKVVASKANLGVLLLEFFELYGSRFSYTNIQISVENGGSYRRAPLTSISQIFLPDPLNLENNIGRATNRIMAIRQAFRWAFQVLTLSINSTQRNNNSILGQIIHFNKEVVDQRAWLQKTFGHLIVVKPNEDESTSSQPVEPNS</sequence>
<keyword evidence="2" id="KW-0460">Magnesium</keyword>
<dbReference type="GO" id="GO:0005730">
    <property type="term" value="C:nucleolus"/>
    <property type="evidence" value="ECO:0007669"/>
    <property type="project" value="TreeGrafter"/>
</dbReference>
<dbReference type="GO" id="GO:0043634">
    <property type="term" value="P:polyadenylation-dependent ncRNA catabolic process"/>
    <property type="evidence" value="ECO:0007669"/>
    <property type="project" value="TreeGrafter"/>
</dbReference>
<dbReference type="GeneID" id="117564627"/>
<protein>
    <submittedName>
        <fullName evidence="5">Non-canonical poly(A) RNA polymerase protein Trf4-1-like isoform X1</fullName>
    </submittedName>
</protein>
<organism evidence="4 5">
    <name type="scientific">Drosophila albomicans</name>
    <name type="common">Fruit fly</name>
    <dbReference type="NCBI Taxonomy" id="7291"/>
    <lineage>
        <taxon>Eukaryota</taxon>
        <taxon>Metazoa</taxon>
        <taxon>Ecdysozoa</taxon>
        <taxon>Arthropoda</taxon>
        <taxon>Hexapoda</taxon>
        <taxon>Insecta</taxon>
        <taxon>Pterygota</taxon>
        <taxon>Neoptera</taxon>
        <taxon>Endopterygota</taxon>
        <taxon>Diptera</taxon>
        <taxon>Brachycera</taxon>
        <taxon>Muscomorpha</taxon>
        <taxon>Ephydroidea</taxon>
        <taxon>Drosophilidae</taxon>
        <taxon>Drosophila</taxon>
    </lineage>
</organism>
<name>A0A6P8W7E6_DROAB</name>
<reference evidence="5" key="1">
    <citation type="submission" date="2025-08" db="UniProtKB">
        <authorList>
            <consortium name="RefSeq"/>
        </authorList>
    </citation>
    <scope>IDENTIFICATION</scope>
    <source>
        <strain evidence="5">15112-1751.03</strain>
        <tissue evidence="5">Whole Adult</tissue>
    </source>
</reference>
<proteinExistence type="predicted"/>
<dbReference type="RefSeq" id="XP_034099374.2">
    <property type="nucleotide sequence ID" value="XM_034243483.2"/>
</dbReference>
<dbReference type="OrthoDB" id="273917at2759"/>
<dbReference type="PANTHER" id="PTHR23092:SF15">
    <property type="entry name" value="INACTIVE NON-CANONICAL POLY(A) RNA POLYMERASE PROTEIN TRF4-2-RELATED"/>
    <property type="match status" value="1"/>
</dbReference>
<dbReference type="SUPFAM" id="SSF81631">
    <property type="entry name" value="PAP/OAS1 substrate-binding domain"/>
    <property type="match status" value="1"/>
</dbReference>
<dbReference type="Gene3D" id="1.10.1410.10">
    <property type="match status" value="1"/>
</dbReference>
<dbReference type="Proteomes" id="UP000515160">
    <property type="component" value="Chromosome 2L"/>
</dbReference>
<dbReference type="GO" id="GO:1990817">
    <property type="term" value="F:poly(A) RNA polymerase activity"/>
    <property type="evidence" value="ECO:0007669"/>
    <property type="project" value="InterPro"/>
</dbReference>
<feature type="domain" description="PAP-associated" evidence="3">
    <location>
        <begin position="46"/>
        <end position="96"/>
    </location>
</feature>
<evidence type="ECO:0000256" key="2">
    <source>
        <dbReference type="ARBA" id="ARBA00022842"/>
    </source>
</evidence>
<evidence type="ECO:0000259" key="3">
    <source>
        <dbReference type="Pfam" id="PF03828"/>
    </source>
</evidence>
<dbReference type="Pfam" id="PF03828">
    <property type="entry name" value="PAP_assoc"/>
    <property type="match status" value="1"/>
</dbReference>
<dbReference type="GO" id="GO:0031123">
    <property type="term" value="P:RNA 3'-end processing"/>
    <property type="evidence" value="ECO:0007669"/>
    <property type="project" value="TreeGrafter"/>
</dbReference>
<keyword evidence="4" id="KW-1185">Reference proteome</keyword>
<evidence type="ECO:0000256" key="1">
    <source>
        <dbReference type="ARBA" id="ARBA00022723"/>
    </source>
</evidence>
<dbReference type="GO" id="GO:0031499">
    <property type="term" value="C:TRAMP complex"/>
    <property type="evidence" value="ECO:0007669"/>
    <property type="project" value="TreeGrafter"/>
</dbReference>
<dbReference type="InterPro" id="IPR002058">
    <property type="entry name" value="PAP_assoc"/>
</dbReference>
<dbReference type="PANTHER" id="PTHR23092">
    <property type="entry name" value="POLY(A) RNA POLYMERASE"/>
    <property type="match status" value="1"/>
</dbReference>
<dbReference type="InterPro" id="IPR045862">
    <property type="entry name" value="Trf4-like"/>
</dbReference>
<keyword evidence="1" id="KW-0479">Metal-binding</keyword>
<accession>A0A6P8W7E6</accession>
<dbReference type="AlphaFoldDB" id="A0A6P8W7E6"/>
<evidence type="ECO:0000313" key="5">
    <source>
        <dbReference type="RefSeq" id="XP_034099374.2"/>
    </source>
</evidence>
<evidence type="ECO:0000313" key="4">
    <source>
        <dbReference type="Proteomes" id="UP000515160"/>
    </source>
</evidence>
<dbReference type="GO" id="GO:0046872">
    <property type="term" value="F:metal ion binding"/>
    <property type="evidence" value="ECO:0007669"/>
    <property type="project" value="UniProtKB-KW"/>
</dbReference>
<gene>
    <name evidence="5" type="primary">LOC117564627</name>
</gene>